<evidence type="ECO:0000256" key="2">
    <source>
        <dbReference type="ARBA" id="ARBA00022737"/>
    </source>
</evidence>
<feature type="domain" description="HAT C-terminal dimerisation" evidence="4">
    <location>
        <begin position="932"/>
        <end position="990"/>
    </location>
</feature>
<dbReference type="InterPro" id="IPR008906">
    <property type="entry name" value="HATC_C_dom"/>
</dbReference>
<dbReference type="InterPro" id="IPR045344">
    <property type="entry name" value="C-JID"/>
</dbReference>
<feature type="domain" description="DUF4371" evidence="5">
    <location>
        <begin position="494"/>
        <end position="638"/>
    </location>
</feature>
<reference evidence="7 8" key="1">
    <citation type="journal article" date="2016" name="G3 (Bethesda)">
        <title>First Draft Assembly and Annotation of the Genome of a California Endemic Oak Quercus lobata Nee (Fagaceae).</title>
        <authorList>
            <person name="Sork V.L."/>
            <person name="Fitz-Gibbon S.T."/>
            <person name="Puiu D."/>
            <person name="Crepeau M."/>
            <person name="Gugger P.F."/>
            <person name="Sherman R."/>
            <person name="Stevens K."/>
            <person name="Langley C.H."/>
            <person name="Pellegrini M."/>
            <person name="Salzberg S.L."/>
        </authorList>
    </citation>
    <scope>NUCLEOTIDE SEQUENCE [LARGE SCALE GENOMIC DNA]</scope>
    <source>
        <strain evidence="7 8">cv. SW786</strain>
    </source>
</reference>
<dbReference type="InParanoid" id="A0A7N2MGM6"/>
<dbReference type="InterPro" id="IPR055298">
    <property type="entry name" value="AtLOH3-like"/>
</dbReference>
<evidence type="ECO:0000259" key="5">
    <source>
        <dbReference type="Pfam" id="PF14291"/>
    </source>
</evidence>
<keyword evidence="1" id="KW-0433">Leucine-rich repeat</keyword>
<dbReference type="Pfam" id="PF05699">
    <property type="entry name" value="Dimer_Tnp_hAT"/>
    <property type="match status" value="1"/>
</dbReference>
<dbReference type="InterPro" id="IPR012337">
    <property type="entry name" value="RNaseH-like_sf"/>
</dbReference>
<keyword evidence="8" id="KW-1185">Reference proteome</keyword>
<evidence type="ECO:0000313" key="7">
    <source>
        <dbReference type="EnsemblPlants" id="QL09p004329:mrna"/>
    </source>
</evidence>
<dbReference type="Proteomes" id="UP000594261">
    <property type="component" value="Chromosome 9"/>
</dbReference>
<name>A0A7N2MGM6_QUELO</name>
<sequence length="1013" mass="115952">MLRSSSGIREARKEKGSAQPRWSKKLGGLRDSLLMTDMTLHFEKRYDIIIPGSEIPEWFSYQSIGAEVNAKEPYSHLYNEWMGIAVCVVFSPHPSHHIHNCSLIHCNLITNGKAVLLAGYQTIVFLSDHIWLLYMLPQYVARSLVRKCDDNGFWECDANGFSQIGIRFVTCHLKVKKCGFRMIYKKDIEDLNQTMGQSSNTSIIPFENLGVHNHKFDNSAVVAEVNKAKQTRDDYDGAGPSGEGSSNDMPLPRRIRRLTEFKTHGNSDWAESSEYKECGEEFSDWQESSEVTSCYLHGRLLDLLVRRNSQIARRQEEMQLKGSQCCCCAFGKYTAQSRKIEFCNCEGVHKCHLKHGYLRSNSDVRVRRFLVSGFVIIVDLKNLVWFHLSIRTDFLQPSRFRHGSRAAEGYQGKFRELKEQGRGDPLFPTTNAVMHSKSLISMCKMSDGRSVITHWRSQTADHSASALMQACSVAPSVVHSLLPPLRLLQSGPPSRGNFIELIEFTSTFNNKVASVVLENAPGNAKYTSPTIQKEILHILASNVRNAIREEIGDAKFCILVDEARDESKREQMAIILRFVDKEGFIKECFFHVVHVKDTTALILKNEICAIPSRYNLHIENIRGQGYDGANNMRGEWNGLQALFLKDCPYAYYAKQVENMIASNEIETGRGTNQLGTLQRAGDTRWGSHFQSICSLIKMFDATCKVINTISEEGANYKQRCDAEGAYQVLTSFEFILILHLMKEIMGITNVLCQALQQHSQDLLNAMHLVSTTKSLIQKLRDDGWEPLLASIISFCEQHEIDIPDMNARYTKGRGRYRRQDDDLTMEHHFRIGIFTVAIDFQLQELESRFCELTTELVILSSALNPKDAFRLFKIVDICNLVKKYYPQDFTEHEQELLESQLQHYELDVIKHPDFQNMSTISELCRGLKISGKSKIYFLIDRLIRLVLTLPVSTATTERAFSVMKLLKTRLRNRMEDELLANNMIVYIEKEIARNFTIEMIMDEFYSMKNRRQA</sequence>
<feature type="domain" description="C-JID" evidence="6">
    <location>
        <begin position="50"/>
        <end position="189"/>
    </location>
</feature>
<evidence type="ECO:0000313" key="8">
    <source>
        <dbReference type="Proteomes" id="UP000594261"/>
    </source>
</evidence>
<proteinExistence type="predicted"/>
<evidence type="ECO:0000256" key="1">
    <source>
        <dbReference type="ARBA" id="ARBA00022614"/>
    </source>
</evidence>
<evidence type="ECO:0000259" key="6">
    <source>
        <dbReference type="Pfam" id="PF20160"/>
    </source>
</evidence>
<protein>
    <submittedName>
        <fullName evidence="7">Uncharacterized protein</fullName>
    </submittedName>
</protein>
<feature type="region of interest" description="Disordered" evidence="3">
    <location>
        <begin position="1"/>
        <end position="23"/>
    </location>
</feature>
<dbReference type="Pfam" id="PF14291">
    <property type="entry name" value="DUF4371"/>
    <property type="match status" value="1"/>
</dbReference>
<dbReference type="SUPFAM" id="SSF53098">
    <property type="entry name" value="Ribonuclease H-like"/>
    <property type="match status" value="1"/>
</dbReference>
<organism evidence="7 8">
    <name type="scientific">Quercus lobata</name>
    <name type="common">Valley oak</name>
    <dbReference type="NCBI Taxonomy" id="97700"/>
    <lineage>
        <taxon>Eukaryota</taxon>
        <taxon>Viridiplantae</taxon>
        <taxon>Streptophyta</taxon>
        <taxon>Embryophyta</taxon>
        <taxon>Tracheophyta</taxon>
        <taxon>Spermatophyta</taxon>
        <taxon>Magnoliopsida</taxon>
        <taxon>eudicotyledons</taxon>
        <taxon>Gunneridae</taxon>
        <taxon>Pentapetalae</taxon>
        <taxon>rosids</taxon>
        <taxon>fabids</taxon>
        <taxon>Fagales</taxon>
        <taxon>Fagaceae</taxon>
        <taxon>Quercus</taxon>
    </lineage>
</organism>
<dbReference type="EnsemblPlants" id="QL09p004329:mrna">
    <property type="protein sequence ID" value="QL09p004329:mrna"/>
    <property type="gene ID" value="QL09p004329"/>
</dbReference>
<accession>A0A7N2MGM6</accession>
<evidence type="ECO:0000256" key="3">
    <source>
        <dbReference type="SAM" id="MobiDB-lite"/>
    </source>
</evidence>
<evidence type="ECO:0000259" key="4">
    <source>
        <dbReference type="Pfam" id="PF05699"/>
    </source>
</evidence>
<dbReference type="EMBL" id="LRBV02000009">
    <property type="status" value="NOT_ANNOTATED_CDS"/>
    <property type="molecule type" value="Genomic_DNA"/>
</dbReference>
<dbReference type="Gramene" id="QL09p004329:mrna">
    <property type="protein sequence ID" value="QL09p004329:mrna"/>
    <property type="gene ID" value="QL09p004329"/>
</dbReference>
<dbReference type="PANTHER" id="PTHR11697:SF230">
    <property type="entry name" value="ZINC FINGER, MYM DOMAIN CONTAINING 1"/>
    <property type="match status" value="1"/>
</dbReference>
<dbReference type="GO" id="GO:0046983">
    <property type="term" value="F:protein dimerization activity"/>
    <property type="evidence" value="ECO:0007669"/>
    <property type="project" value="InterPro"/>
</dbReference>
<dbReference type="PANTHER" id="PTHR11697">
    <property type="entry name" value="GENERAL TRANSCRIPTION FACTOR 2-RELATED ZINC FINGER PROTEIN"/>
    <property type="match status" value="1"/>
</dbReference>
<reference evidence="7" key="2">
    <citation type="submission" date="2021-01" db="UniProtKB">
        <authorList>
            <consortium name="EnsemblPlants"/>
        </authorList>
    </citation>
    <scope>IDENTIFICATION</scope>
</reference>
<dbReference type="AlphaFoldDB" id="A0A7N2MGM6"/>
<feature type="region of interest" description="Disordered" evidence="3">
    <location>
        <begin position="231"/>
        <end position="251"/>
    </location>
</feature>
<dbReference type="Pfam" id="PF20160">
    <property type="entry name" value="C-JID"/>
    <property type="match status" value="1"/>
</dbReference>
<keyword evidence="2" id="KW-0677">Repeat</keyword>
<dbReference type="InterPro" id="IPR025398">
    <property type="entry name" value="DUF4371"/>
</dbReference>